<reference evidence="2 3" key="1">
    <citation type="submission" date="2016-01" db="EMBL/GenBank/DDBJ databases">
        <authorList>
            <person name="Oliw E.H."/>
        </authorList>
    </citation>
    <scope>NUCLEOTIDE SEQUENCE [LARGE SCALE GENOMIC DNA]</scope>
    <source>
        <strain evidence="2 3">CMW7756A</strain>
    </source>
</reference>
<dbReference type="Proteomes" id="UP000070174">
    <property type="component" value="Unassembled WGS sequence"/>
</dbReference>
<sequence length="164" mass="17467">MKSNTKKLTMAAFFVAIAVVFSFVNIPVGLAKCYPIQHMVNVLSAVLLGPLYSVLVAFCTSLIRNMSGTGSLMAFPGSMIGAFFAGILFYKTKKLSLAFLGEVIGTGLIGALLAYPIAKFVLGKEIALFGMVIPFSVSTLGGSIIAIIIILSIKNTELNKYFNL</sequence>
<dbReference type="InterPro" id="IPR012652">
    <property type="entry name" value="ThiW"/>
</dbReference>
<comment type="caution">
    <text evidence="2">The sequence shown here is derived from an EMBL/GenBank/DDBJ whole genome shotgun (WGS) entry which is preliminary data.</text>
</comment>
<keyword evidence="1" id="KW-0472">Membrane</keyword>
<name>A0A133PGZ9_9FIRM</name>
<feature type="transmembrane region" description="Helical" evidence="1">
    <location>
        <begin position="96"/>
        <end position="115"/>
    </location>
</feature>
<dbReference type="PATRIC" id="fig|54005.3.peg.1845"/>
<accession>A0A133PGZ9</accession>
<dbReference type="PIRSF" id="PIRSF024534">
    <property type="entry name" value="ThiW"/>
    <property type="match status" value="1"/>
</dbReference>
<evidence type="ECO:0000313" key="2">
    <source>
        <dbReference type="EMBL" id="KXA27811.1"/>
    </source>
</evidence>
<protein>
    <submittedName>
        <fullName evidence="2">Protein ThiW</fullName>
    </submittedName>
</protein>
<dbReference type="Pfam" id="PF09512">
    <property type="entry name" value="ThiW"/>
    <property type="match status" value="1"/>
</dbReference>
<feature type="transmembrane region" description="Helical" evidence="1">
    <location>
        <begin position="70"/>
        <end position="90"/>
    </location>
</feature>
<proteinExistence type="predicted"/>
<gene>
    <name evidence="2" type="ORF">HMPREF3229_01882</name>
</gene>
<dbReference type="NCBIfam" id="TIGR02359">
    <property type="entry name" value="thiW"/>
    <property type="match status" value="1"/>
</dbReference>
<dbReference type="EMBL" id="LRQE01000050">
    <property type="protein sequence ID" value="KXA27811.1"/>
    <property type="molecule type" value="Genomic_DNA"/>
</dbReference>
<evidence type="ECO:0000313" key="3">
    <source>
        <dbReference type="Proteomes" id="UP000070174"/>
    </source>
</evidence>
<dbReference type="AlphaFoldDB" id="A0A133PGZ9"/>
<dbReference type="RefSeq" id="WP_060800774.1">
    <property type="nucleotide sequence ID" value="NZ_KQ957105.1"/>
</dbReference>
<feature type="transmembrane region" description="Helical" evidence="1">
    <location>
        <begin position="41"/>
        <end position="63"/>
    </location>
</feature>
<keyword evidence="1" id="KW-1133">Transmembrane helix</keyword>
<dbReference type="Gene3D" id="1.10.1760.20">
    <property type="match status" value="1"/>
</dbReference>
<feature type="transmembrane region" description="Helical" evidence="1">
    <location>
        <begin position="127"/>
        <end position="153"/>
    </location>
</feature>
<evidence type="ECO:0000256" key="1">
    <source>
        <dbReference type="SAM" id="Phobius"/>
    </source>
</evidence>
<organism evidence="2">
    <name type="scientific">Peptoniphilus harei</name>
    <dbReference type="NCBI Taxonomy" id="54005"/>
    <lineage>
        <taxon>Bacteria</taxon>
        <taxon>Bacillati</taxon>
        <taxon>Bacillota</taxon>
        <taxon>Tissierellia</taxon>
        <taxon>Tissierellales</taxon>
        <taxon>Peptoniphilaceae</taxon>
        <taxon>Peptoniphilus</taxon>
    </lineage>
</organism>
<keyword evidence="1" id="KW-0812">Transmembrane</keyword>